<dbReference type="EMBL" id="MN881998">
    <property type="protein sequence ID" value="QOE17416.1"/>
    <property type="molecule type" value="Genomic_DNA"/>
</dbReference>
<name>A0A7L8EY76_MONLA</name>
<protein>
    <submittedName>
        <fullName evidence="2">LAGLIDADG endonuclease</fullName>
    </submittedName>
</protein>
<dbReference type="RefSeq" id="YP_009945052.1">
    <property type="nucleotide sequence ID" value="NC_051483.1"/>
</dbReference>
<dbReference type="Pfam" id="PF00961">
    <property type="entry name" value="LAGLIDADG_1"/>
    <property type="match status" value="1"/>
</dbReference>
<keyword evidence="2" id="KW-0378">Hydrolase</keyword>
<keyword evidence="2" id="KW-0496">Mitochondrion</keyword>
<accession>A0A7L8EY76</accession>
<dbReference type="InterPro" id="IPR004860">
    <property type="entry name" value="LAGLIDADG_dom"/>
</dbReference>
<feature type="domain" description="Homing endonuclease LAGLIDADG" evidence="1">
    <location>
        <begin position="7"/>
        <end position="68"/>
    </location>
</feature>
<dbReference type="AlphaFoldDB" id="A0A7L8EY76"/>
<evidence type="ECO:0000259" key="1">
    <source>
        <dbReference type="Pfam" id="PF00961"/>
    </source>
</evidence>
<dbReference type="InterPro" id="IPR027434">
    <property type="entry name" value="Homing_endonucl"/>
</dbReference>
<reference evidence="2" key="1">
    <citation type="journal article" date="2020" name="Sci. Rep.">
        <title>First characterization of the complete mitochondrial genome of fungal plant-pathogen Monilinia laxa which represents the mobile intron rich structure.</title>
        <authorList>
            <person name="Yildiz G."/>
            <person name="Ozkilinc H."/>
        </authorList>
    </citation>
    <scope>NUCLEOTIDE SEQUENCE</scope>
</reference>
<dbReference type="GeneID" id="60235894"/>
<organism evidence="2">
    <name type="scientific">Monilinia laxa</name>
    <name type="common">Brown rot fungus</name>
    <name type="synonym">Sclerotinia laxa</name>
    <dbReference type="NCBI Taxonomy" id="61186"/>
    <lineage>
        <taxon>Eukaryota</taxon>
        <taxon>Fungi</taxon>
        <taxon>Dikarya</taxon>
        <taxon>Ascomycota</taxon>
        <taxon>Pezizomycotina</taxon>
        <taxon>Leotiomycetes</taxon>
        <taxon>Helotiales</taxon>
        <taxon>Sclerotiniaceae</taxon>
        <taxon>Monilinia</taxon>
    </lineage>
</organism>
<geneLocation type="mitochondrion" evidence="2"/>
<evidence type="ECO:0000313" key="2">
    <source>
        <dbReference type="EMBL" id="QOE17416.1"/>
    </source>
</evidence>
<dbReference type="GO" id="GO:0004519">
    <property type="term" value="F:endonuclease activity"/>
    <property type="evidence" value="ECO:0007669"/>
    <property type="project" value="UniProtKB-KW"/>
</dbReference>
<dbReference type="Gene3D" id="3.10.28.10">
    <property type="entry name" value="Homing endonucleases"/>
    <property type="match status" value="1"/>
</dbReference>
<keyword evidence="2" id="KW-0540">Nuclease</keyword>
<dbReference type="SUPFAM" id="SSF55608">
    <property type="entry name" value="Homing endonucleases"/>
    <property type="match status" value="1"/>
</dbReference>
<gene>
    <name evidence="2" type="primary">nad4</name>
</gene>
<sequence length="68" mass="7776">MLGMFVSSKYRMGYQVQAIFKISLDNKDYDLLCKTQDYFAVGSITKHGSTSIQYTIKSLKDFSIIISH</sequence>
<keyword evidence="2" id="KW-0255">Endonuclease</keyword>
<proteinExistence type="predicted"/>